<dbReference type="RefSeq" id="WP_221473945.1">
    <property type="nucleotide sequence ID" value="NZ_BAAAWZ010000001.1"/>
</dbReference>
<dbReference type="Proteomes" id="UP000562352">
    <property type="component" value="Unassembled WGS sequence"/>
</dbReference>
<name>A0A841D9A5_PLAVE</name>
<evidence type="ECO:0000313" key="3">
    <source>
        <dbReference type="Proteomes" id="UP000562352"/>
    </source>
</evidence>
<keyword evidence="3" id="KW-1185">Reference proteome</keyword>
<reference evidence="2 3" key="1">
    <citation type="submission" date="2020-08" db="EMBL/GenBank/DDBJ databases">
        <title>Genomic Encyclopedia of Type Strains, Phase III (KMG-III): the genomes of soil and plant-associated and newly described type strains.</title>
        <authorList>
            <person name="Whitman W."/>
        </authorList>
    </citation>
    <scope>NUCLEOTIDE SEQUENCE [LARGE SCALE GENOMIC DNA]</scope>
    <source>
        <strain evidence="2 3">CECT 3303</strain>
    </source>
</reference>
<organism evidence="2 3">
    <name type="scientific">Planomonospora venezuelensis</name>
    <dbReference type="NCBI Taxonomy" id="1999"/>
    <lineage>
        <taxon>Bacteria</taxon>
        <taxon>Bacillati</taxon>
        <taxon>Actinomycetota</taxon>
        <taxon>Actinomycetes</taxon>
        <taxon>Streptosporangiales</taxon>
        <taxon>Streptosporangiaceae</taxon>
        <taxon>Planomonospora</taxon>
    </lineage>
</organism>
<evidence type="ECO:0000256" key="1">
    <source>
        <dbReference type="SAM" id="MobiDB-lite"/>
    </source>
</evidence>
<evidence type="ECO:0000313" key="2">
    <source>
        <dbReference type="EMBL" id="MBB5965187.1"/>
    </source>
</evidence>
<accession>A0A841D9A5</accession>
<protein>
    <submittedName>
        <fullName evidence="2">Uncharacterized protein</fullName>
    </submittedName>
</protein>
<dbReference type="EMBL" id="JACHJJ010000015">
    <property type="protein sequence ID" value="MBB5965187.1"/>
    <property type="molecule type" value="Genomic_DNA"/>
</dbReference>
<comment type="caution">
    <text evidence="2">The sequence shown here is derived from an EMBL/GenBank/DDBJ whole genome shotgun (WGS) entry which is preliminary data.</text>
</comment>
<sequence length="137" mass="14290">MAQKHPMAQPPRKPDPQKKSGSKASTVITLSTIGIVAVAVIASCAADDDDYAEISADCVNLDSRLSDGSYEVVDEEYCDDDRYHGSHGAYGWYYGGSRSGTRVLKGSTVRPSDVGIVSRKGTVIQSGGFGGRGGSGG</sequence>
<dbReference type="AlphaFoldDB" id="A0A841D9A5"/>
<feature type="region of interest" description="Disordered" evidence="1">
    <location>
        <begin position="1"/>
        <end position="23"/>
    </location>
</feature>
<gene>
    <name evidence="2" type="ORF">FHS22_004473</name>
</gene>
<proteinExistence type="predicted"/>